<proteinExistence type="predicted"/>
<evidence type="ECO:0000313" key="4">
    <source>
        <dbReference type="Proteomes" id="UP000730862"/>
    </source>
</evidence>
<feature type="signal peptide" evidence="2">
    <location>
        <begin position="1"/>
        <end position="26"/>
    </location>
</feature>
<protein>
    <recommendedName>
        <fullName evidence="5">Lipoprotein</fullName>
    </recommendedName>
</protein>
<dbReference type="PROSITE" id="PS51257">
    <property type="entry name" value="PROKAR_LIPOPROTEIN"/>
    <property type="match status" value="1"/>
</dbReference>
<dbReference type="AlphaFoldDB" id="A0A943L8J9"/>
<organism evidence="3 4">
    <name type="scientific">Finegoldia magna</name>
    <name type="common">Peptostreptococcus magnus</name>
    <dbReference type="NCBI Taxonomy" id="1260"/>
    <lineage>
        <taxon>Bacteria</taxon>
        <taxon>Bacillati</taxon>
        <taxon>Bacillota</taxon>
        <taxon>Tissierellia</taxon>
        <taxon>Tissierellales</taxon>
        <taxon>Peptoniphilaceae</taxon>
        <taxon>Finegoldia</taxon>
    </lineage>
</organism>
<dbReference type="RefSeq" id="WP_278736332.1">
    <property type="nucleotide sequence ID" value="NZ_JAHAIK010000037.1"/>
</dbReference>
<evidence type="ECO:0000256" key="2">
    <source>
        <dbReference type="SAM" id="SignalP"/>
    </source>
</evidence>
<gene>
    <name evidence="3" type="ORF">KIA07_08835</name>
</gene>
<dbReference type="Proteomes" id="UP000730862">
    <property type="component" value="Unassembled WGS sequence"/>
</dbReference>
<evidence type="ECO:0000313" key="3">
    <source>
        <dbReference type="EMBL" id="MBS5965747.1"/>
    </source>
</evidence>
<dbReference type="EMBL" id="JAHAIK010000037">
    <property type="protein sequence ID" value="MBS5965747.1"/>
    <property type="molecule type" value="Genomic_DNA"/>
</dbReference>
<evidence type="ECO:0000256" key="1">
    <source>
        <dbReference type="SAM" id="MobiDB-lite"/>
    </source>
</evidence>
<comment type="caution">
    <text evidence="3">The sequence shown here is derived from an EMBL/GenBank/DDBJ whole genome shotgun (WGS) entry which is preliminary data.</text>
</comment>
<sequence length="308" mass="35512">MNLKSKKILFFTMTLVFLFSFTSCNGKKNNDETNQEPYLDHQTEENLSEEQEISNEQENKSITPSKAFSQKGIWFQTYSNTSVTKESQILGILNFDGNGNVTYYKCNDLTFSNLKGLSDNEILELAKKNNKSRIENNLKKGIEINEKERPSFVESRKFFEQKLEFSKNNNDKKGVKAFTDLISEVDKKISELDSKIAKFKNYKYSDPVPQKYTLNVKTDGTGNNTHTESIDFTITNDFSDDKRDEMLNVPLEVLDKKDITFGLYPSSDNYEVYDMHFSGFSSLVKKVEENEMNFELDTPDTKGIVVDR</sequence>
<name>A0A943L8J9_FINMA</name>
<evidence type="ECO:0008006" key="5">
    <source>
        <dbReference type="Google" id="ProtNLM"/>
    </source>
</evidence>
<feature type="chain" id="PRO_5039481515" description="Lipoprotein" evidence="2">
    <location>
        <begin position="27"/>
        <end position="308"/>
    </location>
</feature>
<feature type="compositionally biased region" description="Acidic residues" evidence="1">
    <location>
        <begin position="46"/>
        <end position="55"/>
    </location>
</feature>
<accession>A0A943L8J9</accession>
<feature type="region of interest" description="Disordered" evidence="1">
    <location>
        <begin position="30"/>
        <end position="62"/>
    </location>
</feature>
<keyword evidence="2" id="KW-0732">Signal</keyword>
<reference evidence="3" key="1">
    <citation type="submission" date="2021-02" db="EMBL/GenBank/DDBJ databases">
        <title>Infant gut strain persistence is associated with maternal origin, phylogeny, and functional potential including surface adhesion and iron acquisition.</title>
        <authorList>
            <person name="Lou Y.C."/>
        </authorList>
    </citation>
    <scope>NUCLEOTIDE SEQUENCE</scope>
    <source>
        <strain evidence="3">L3_058_000G1_dasL3_058_000G1_concoct_72</strain>
    </source>
</reference>